<dbReference type="FunFam" id="3.40.190.10:FF:000035">
    <property type="entry name" value="Molybdate ABC transporter substrate-binding protein"/>
    <property type="match status" value="1"/>
</dbReference>
<dbReference type="InterPro" id="IPR005950">
    <property type="entry name" value="ModA"/>
</dbReference>
<organism evidence="7 8">
    <name type="scientific">Planococcus salinus</name>
    <dbReference type="NCBI Taxonomy" id="1848460"/>
    <lineage>
        <taxon>Bacteria</taxon>
        <taxon>Bacillati</taxon>
        <taxon>Bacillota</taxon>
        <taxon>Bacilli</taxon>
        <taxon>Bacillales</taxon>
        <taxon>Caryophanaceae</taxon>
        <taxon>Planococcus</taxon>
    </lineage>
</organism>
<keyword evidence="3 5" id="KW-0479">Metal-binding</keyword>
<dbReference type="PIRSF" id="PIRSF004846">
    <property type="entry name" value="ModA"/>
    <property type="match status" value="1"/>
</dbReference>
<dbReference type="GO" id="GO:1901359">
    <property type="term" value="F:tungstate binding"/>
    <property type="evidence" value="ECO:0007669"/>
    <property type="project" value="UniProtKB-ARBA"/>
</dbReference>
<name>A0A3M8PDC0_9BACL</name>
<comment type="caution">
    <text evidence="7">The sequence shown here is derived from an EMBL/GenBank/DDBJ whole genome shotgun (WGS) entry which is preliminary data.</text>
</comment>
<feature type="binding site" evidence="5">
    <location>
        <position position="63"/>
    </location>
    <ligand>
        <name>molybdate</name>
        <dbReference type="ChEBI" id="CHEBI:36264"/>
    </ligand>
</feature>
<accession>A0A3M8PDC0</accession>
<reference evidence="7 8" key="1">
    <citation type="journal article" date="2018" name="Int. J. Syst. Evol. Microbiol.">
        <title>Planococcus salinus sp. nov., a moderately halophilic bacterium isolated from a saline-alkali soil.</title>
        <authorList>
            <person name="Gan L."/>
        </authorList>
    </citation>
    <scope>NUCLEOTIDE SEQUENCE [LARGE SCALE GENOMIC DNA]</scope>
    <source>
        <strain evidence="7 8">LCB217</strain>
    </source>
</reference>
<dbReference type="Proteomes" id="UP000275473">
    <property type="component" value="Unassembled WGS sequence"/>
</dbReference>
<proteinExistence type="inferred from homology"/>
<dbReference type="InterPro" id="IPR050682">
    <property type="entry name" value="ModA/WtpA"/>
</dbReference>
<feature type="binding site" evidence="5">
    <location>
        <position position="35"/>
    </location>
    <ligand>
        <name>molybdate</name>
        <dbReference type="ChEBI" id="CHEBI:36264"/>
    </ligand>
</feature>
<dbReference type="PANTHER" id="PTHR30632">
    <property type="entry name" value="MOLYBDATE-BINDING PERIPLASMIC PROTEIN"/>
    <property type="match status" value="1"/>
</dbReference>
<dbReference type="RefSeq" id="WP_123163928.1">
    <property type="nucleotide sequence ID" value="NZ_RIAX01000001.1"/>
</dbReference>
<evidence type="ECO:0000256" key="3">
    <source>
        <dbReference type="ARBA" id="ARBA00022723"/>
    </source>
</evidence>
<evidence type="ECO:0000256" key="2">
    <source>
        <dbReference type="ARBA" id="ARBA00022505"/>
    </source>
</evidence>
<keyword evidence="4 6" id="KW-0732">Signal</keyword>
<gene>
    <name evidence="7" type="primary">modA</name>
    <name evidence="7" type="ORF">EEX84_02195</name>
</gene>
<dbReference type="SUPFAM" id="SSF53850">
    <property type="entry name" value="Periplasmic binding protein-like II"/>
    <property type="match status" value="1"/>
</dbReference>
<feature type="signal peptide" evidence="6">
    <location>
        <begin position="1"/>
        <end position="22"/>
    </location>
</feature>
<evidence type="ECO:0000256" key="5">
    <source>
        <dbReference type="PIRSR" id="PIRSR004846-1"/>
    </source>
</evidence>
<dbReference type="Pfam" id="PF13531">
    <property type="entry name" value="SBP_bac_11"/>
    <property type="match status" value="1"/>
</dbReference>
<feature type="chain" id="PRO_5018054976" evidence="6">
    <location>
        <begin position="23"/>
        <end position="258"/>
    </location>
</feature>
<protein>
    <submittedName>
        <fullName evidence="7">Molybdate ABC transporter substrate-binding protein</fullName>
    </submittedName>
</protein>
<keyword evidence="8" id="KW-1185">Reference proteome</keyword>
<dbReference type="GO" id="GO:0030973">
    <property type="term" value="F:molybdate ion binding"/>
    <property type="evidence" value="ECO:0007669"/>
    <property type="project" value="UniProtKB-ARBA"/>
</dbReference>
<sequence length="258" mass="27561">MRRTLLFLTITLLLAGCGTTSADRKDELFISAASSLTDAMQAAETEFGKAHPDIELVINYGSSGKLSNQIEQGAPVDLFLSASAKDMDRLVEGELIDGTTVVPFASNHLVLASTAAVDEVPDFSAVLQGFEGKIAIGEPESVPLGMYTREALTELDLWESIEERVIYAKDARQVVSYLESGNVEAGIIYSSDQGLAQGLQTMVELPDTGEAIIYPAGISSTAENQEAAEAFLAFLTGEEGQEVLEQFGFRAAEGVPEK</sequence>
<evidence type="ECO:0000313" key="8">
    <source>
        <dbReference type="Proteomes" id="UP000275473"/>
    </source>
</evidence>
<dbReference type="OrthoDB" id="9785015at2"/>
<dbReference type="Gene3D" id="3.40.190.10">
    <property type="entry name" value="Periplasmic binding protein-like II"/>
    <property type="match status" value="2"/>
</dbReference>
<feature type="binding site" evidence="5">
    <location>
        <position position="189"/>
    </location>
    <ligand>
        <name>molybdate</name>
        <dbReference type="ChEBI" id="CHEBI:36264"/>
    </ligand>
</feature>
<keyword evidence="2 5" id="KW-0500">Molybdenum</keyword>
<evidence type="ECO:0000313" key="7">
    <source>
        <dbReference type="EMBL" id="RNF41181.1"/>
    </source>
</evidence>
<dbReference type="PROSITE" id="PS51257">
    <property type="entry name" value="PROKAR_LIPOPROTEIN"/>
    <property type="match status" value="1"/>
</dbReference>
<evidence type="ECO:0000256" key="6">
    <source>
        <dbReference type="SAM" id="SignalP"/>
    </source>
</evidence>
<dbReference type="PANTHER" id="PTHR30632:SF0">
    <property type="entry name" value="SULFATE-BINDING PROTEIN"/>
    <property type="match status" value="1"/>
</dbReference>
<dbReference type="GO" id="GO:0046872">
    <property type="term" value="F:metal ion binding"/>
    <property type="evidence" value="ECO:0007669"/>
    <property type="project" value="UniProtKB-KW"/>
</dbReference>
<dbReference type="AlphaFoldDB" id="A0A3M8PDC0"/>
<comment type="similarity">
    <text evidence="1">Belongs to the bacterial solute-binding protein ModA family.</text>
</comment>
<evidence type="ECO:0000256" key="4">
    <source>
        <dbReference type="ARBA" id="ARBA00022729"/>
    </source>
</evidence>
<evidence type="ECO:0000256" key="1">
    <source>
        <dbReference type="ARBA" id="ARBA00009175"/>
    </source>
</evidence>
<dbReference type="NCBIfam" id="TIGR01256">
    <property type="entry name" value="modA"/>
    <property type="match status" value="1"/>
</dbReference>
<dbReference type="EMBL" id="RIAX01000001">
    <property type="protein sequence ID" value="RNF41181.1"/>
    <property type="molecule type" value="Genomic_DNA"/>
</dbReference>
<dbReference type="GO" id="GO:0015689">
    <property type="term" value="P:molybdate ion transport"/>
    <property type="evidence" value="ECO:0007669"/>
    <property type="project" value="InterPro"/>
</dbReference>